<dbReference type="PANTHER" id="PTHR43179:SF7">
    <property type="entry name" value="RHAMNOSYLTRANSFERASE WBBL"/>
    <property type="match status" value="1"/>
</dbReference>
<dbReference type="GO" id="GO:0016740">
    <property type="term" value="F:transferase activity"/>
    <property type="evidence" value="ECO:0007669"/>
    <property type="project" value="UniProtKB-KW"/>
</dbReference>
<dbReference type="CDD" id="cd04186">
    <property type="entry name" value="GT_2_like_c"/>
    <property type="match status" value="1"/>
</dbReference>
<keyword evidence="3" id="KW-1185">Reference proteome</keyword>
<dbReference type="InterPro" id="IPR001173">
    <property type="entry name" value="Glyco_trans_2-like"/>
</dbReference>
<proteinExistence type="predicted"/>
<dbReference type="PANTHER" id="PTHR43179">
    <property type="entry name" value="RHAMNOSYLTRANSFERASE WBBL"/>
    <property type="match status" value="1"/>
</dbReference>
<gene>
    <name evidence="2" type="ORF">F3D66_30130</name>
</gene>
<evidence type="ECO:0000313" key="3">
    <source>
        <dbReference type="Proteomes" id="UP000473905"/>
    </source>
</evidence>
<dbReference type="SUPFAM" id="SSF53448">
    <property type="entry name" value="Nucleotide-diphospho-sugar transferases"/>
    <property type="match status" value="1"/>
</dbReference>
<protein>
    <submittedName>
        <fullName evidence="2">Glycosyltransferase family 2 protein</fullName>
    </submittedName>
</protein>
<dbReference type="EMBL" id="VWKB01000075">
    <property type="protein sequence ID" value="KAA4088591.1"/>
    <property type="molecule type" value="Genomic_DNA"/>
</dbReference>
<organism evidence="2 3">
    <name type="scientific">Bacteroides ovatus</name>
    <dbReference type="NCBI Taxonomy" id="28116"/>
    <lineage>
        <taxon>Bacteria</taxon>
        <taxon>Pseudomonadati</taxon>
        <taxon>Bacteroidota</taxon>
        <taxon>Bacteroidia</taxon>
        <taxon>Bacteroidales</taxon>
        <taxon>Bacteroidaceae</taxon>
        <taxon>Bacteroides</taxon>
    </lineage>
</organism>
<comment type="caution">
    <text evidence="2">The sequence shown here is derived from an EMBL/GenBank/DDBJ whole genome shotgun (WGS) entry which is preliminary data.</text>
</comment>
<evidence type="ECO:0000259" key="1">
    <source>
        <dbReference type="Pfam" id="PF00535"/>
    </source>
</evidence>
<dbReference type="Proteomes" id="UP000473905">
    <property type="component" value="Unassembled WGS sequence"/>
</dbReference>
<dbReference type="InterPro" id="IPR029044">
    <property type="entry name" value="Nucleotide-diphossugar_trans"/>
</dbReference>
<name>A0A5M5CY17_BACOV</name>
<keyword evidence="2" id="KW-0808">Transferase</keyword>
<dbReference type="Gene3D" id="3.90.550.10">
    <property type="entry name" value="Spore Coat Polysaccharide Biosynthesis Protein SpsA, Chain A"/>
    <property type="match status" value="1"/>
</dbReference>
<reference evidence="2 3" key="1">
    <citation type="journal article" date="2019" name="Nat. Med.">
        <title>A library of human gut bacterial isolates paired with longitudinal multiomics data enables mechanistic microbiome research.</title>
        <authorList>
            <person name="Poyet M."/>
            <person name="Groussin M."/>
            <person name="Gibbons S.M."/>
            <person name="Avila-Pacheco J."/>
            <person name="Jiang X."/>
            <person name="Kearney S.M."/>
            <person name="Perrotta A.R."/>
            <person name="Berdy B."/>
            <person name="Zhao S."/>
            <person name="Lieberman T.D."/>
            <person name="Swanson P.K."/>
            <person name="Smith M."/>
            <person name="Roesemann S."/>
            <person name="Alexander J.E."/>
            <person name="Rich S.A."/>
            <person name="Livny J."/>
            <person name="Vlamakis H."/>
            <person name="Clish C."/>
            <person name="Bullock K."/>
            <person name="Deik A."/>
            <person name="Scott J."/>
            <person name="Pierce K.A."/>
            <person name="Xavier R.J."/>
            <person name="Alm E.J."/>
        </authorList>
    </citation>
    <scope>NUCLEOTIDE SEQUENCE [LARGE SCALE GENOMIC DNA]</scope>
    <source>
        <strain evidence="2 3">BIOML-A134</strain>
    </source>
</reference>
<feature type="domain" description="Glycosyltransferase 2-like" evidence="1">
    <location>
        <begin position="4"/>
        <end position="105"/>
    </location>
</feature>
<dbReference type="Pfam" id="PF00535">
    <property type="entry name" value="Glycos_transf_2"/>
    <property type="match status" value="1"/>
</dbReference>
<evidence type="ECO:0000313" key="2">
    <source>
        <dbReference type="EMBL" id="KAA4088591.1"/>
    </source>
</evidence>
<sequence length="297" mass="34800">MDVSVILVNYNTLSLTMSCIDSIFMHTQDIDFEVIVVDNDSYDGSQDILSADSRILFIESGSNLGFGRANNLGMLKATGKYIFFLNTDTLLFNNSLKIFYDFAETCFGHIKLGGIGCQLIDGDHNVTHSYSHFPKVNESFINEIRDHWRFLTGQKKPRRVNRYKDCPFGFYEVDYVTGADLFVKRSVLDEVGAFDPDFFMYYEETEMQYRWWRKGYKQLIIEGPEIMHLERKSTVNALNISCEMRDLHSRILYFKKTSHPLVYVYYRMMLVLFRLHYIIMPSISFVDKISFFRLILS</sequence>
<dbReference type="AlphaFoldDB" id="A0A5M5CY17"/>
<accession>A0A5M5CY17</accession>